<dbReference type="EMBL" id="LPUY01000049">
    <property type="protein sequence ID" value="KUP93525.1"/>
    <property type="molecule type" value="Genomic_DNA"/>
</dbReference>
<gene>
    <name evidence="1" type="ORF">TRIHO_15480</name>
</gene>
<comment type="caution">
    <text evidence="1">The sequence shown here is derived from an EMBL/GenBank/DDBJ whole genome shotgun (WGS) entry which is preliminary data.</text>
</comment>
<protein>
    <recommendedName>
        <fullName evidence="3">Coenzyme PQQ synthesis protein D</fullName>
    </recommendedName>
</protein>
<dbReference type="Pfam" id="PF05402">
    <property type="entry name" value="PqqD"/>
    <property type="match status" value="1"/>
</dbReference>
<proteinExistence type="predicted"/>
<dbReference type="Proteomes" id="UP000068382">
    <property type="component" value="Unassembled WGS sequence"/>
</dbReference>
<dbReference type="AlphaFoldDB" id="A0A132BYQ4"/>
<organism evidence="1 2">
    <name type="scientific">Tritonibacter horizontis</name>
    <dbReference type="NCBI Taxonomy" id="1768241"/>
    <lineage>
        <taxon>Bacteria</taxon>
        <taxon>Pseudomonadati</taxon>
        <taxon>Pseudomonadota</taxon>
        <taxon>Alphaproteobacteria</taxon>
        <taxon>Rhodobacterales</taxon>
        <taxon>Paracoccaceae</taxon>
        <taxon>Tritonibacter</taxon>
    </lineage>
</organism>
<evidence type="ECO:0008006" key="3">
    <source>
        <dbReference type="Google" id="ProtNLM"/>
    </source>
</evidence>
<sequence>MTHSQNVDVSLAGPAYQARPDVVASDIGGHWALLDLETSLYYTLNATGAEVWNAMQAPVPLSHLVSTVTATFDVSEDACRADVEALVDDLVSAGLVTMTEPPGDAQI</sequence>
<dbReference type="InterPro" id="IPR008792">
    <property type="entry name" value="PQQD"/>
</dbReference>
<name>A0A132BYQ4_9RHOB</name>
<dbReference type="Gene3D" id="1.10.10.1150">
    <property type="entry name" value="Coenzyme PQQ synthesis protein D (PqqD)"/>
    <property type="match status" value="1"/>
</dbReference>
<dbReference type="RefSeq" id="WP_068241777.1">
    <property type="nucleotide sequence ID" value="NZ_LPUY01000049.1"/>
</dbReference>
<evidence type="ECO:0000313" key="2">
    <source>
        <dbReference type="Proteomes" id="UP000068382"/>
    </source>
</evidence>
<evidence type="ECO:0000313" key="1">
    <source>
        <dbReference type="EMBL" id="KUP93525.1"/>
    </source>
</evidence>
<dbReference type="OrthoDB" id="7868710at2"/>
<keyword evidence="2" id="KW-1185">Reference proteome</keyword>
<dbReference type="InterPro" id="IPR041881">
    <property type="entry name" value="PqqD_sf"/>
</dbReference>
<reference evidence="1 2" key="1">
    <citation type="submission" date="2015-12" db="EMBL/GenBank/DDBJ databases">
        <title>Genome sequence of the marine Rhodobacteraceae strain O3.65, Candidatus Tritonibacter horizontis.</title>
        <authorList>
            <person name="Poehlein A."/>
            <person name="Giebel H.A."/>
            <person name="Voget S."/>
            <person name="Brinkhoff T."/>
        </authorList>
    </citation>
    <scope>NUCLEOTIDE SEQUENCE [LARGE SCALE GENOMIC DNA]</scope>
    <source>
        <strain evidence="1 2">O3.65</strain>
    </source>
</reference>
<accession>A0A132BYQ4</accession>